<accession>A0AB34JRX8</accession>
<feature type="compositionally biased region" description="Low complexity" evidence="2">
    <location>
        <begin position="33"/>
        <end position="45"/>
    </location>
</feature>
<gene>
    <name evidence="3" type="ORF">AB1Y20_019801</name>
</gene>
<protein>
    <submittedName>
        <fullName evidence="3">Uncharacterized protein</fullName>
    </submittedName>
</protein>
<proteinExistence type="predicted"/>
<comment type="caution">
    <text evidence="3">The sequence shown here is derived from an EMBL/GenBank/DDBJ whole genome shotgun (WGS) entry which is preliminary data.</text>
</comment>
<reference evidence="3 4" key="1">
    <citation type="journal article" date="2024" name="Science">
        <title>Giant polyketide synthase enzymes in the biosynthesis of giant marine polyether toxins.</title>
        <authorList>
            <person name="Fallon T.R."/>
            <person name="Shende V.V."/>
            <person name="Wierzbicki I.H."/>
            <person name="Pendleton A.L."/>
            <person name="Watervoot N.F."/>
            <person name="Auber R.P."/>
            <person name="Gonzalez D.J."/>
            <person name="Wisecaver J.H."/>
            <person name="Moore B.S."/>
        </authorList>
    </citation>
    <scope>NUCLEOTIDE SEQUENCE [LARGE SCALE GENOMIC DNA]</scope>
    <source>
        <strain evidence="3 4">12B1</strain>
    </source>
</reference>
<feature type="compositionally biased region" description="Basic and acidic residues" evidence="2">
    <location>
        <begin position="1010"/>
        <end position="1022"/>
    </location>
</feature>
<feature type="region of interest" description="Disordered" evidence="2">
    <location>
        <begin position="341"/>
        <end position="379"/>
    </location>
</feature>
<feature type="compositionally biased region" description="Basic residues" evidence="2">
    <location>
        <begin position="352"/>
        <end position="365"/>
    </location>
</feature>
<dbReference type="Proteomes" id="UP001515480">
    <property type="component" value="Unassembled WGS sequence"/>
</dbReference>
<evidence type="ECO:0000313" key="4">
    <source>
        <dbReference type="Proteomes" id="UP001515480"/>
    </source>
</evidence>
<feature type="compositionally biased region" description="Basic and acidic residues" evidence="2">
    <location>
        <begin position="366"/>
        <end position="378"/>
    </location>
</feature>
<keyword evidence="1" id="KW-0175">Coiled coil</keyword>
<feature type="compositionally biased region" description="Pro residues" evidence="2">
    <location>
        <begin position="46"/>
        <end position="61"/>
    </location>
</feature>
<organism evidence="3 4">
    <name type="scientific">Prymnesium parvum</name>
    <name type="common">Toxic golden alga</name>
    <dbReference type="NCBI Taxonomy" id="97485"/>
    <lineage>
        <taxon>Eukaryota</taxon>
        <taxon>Haptista</taxon>
        <taxon>Haptophyta</taxon>
        <taxon>Prymnesiophyceae</taxon>
        <taxon>Prymnesiales</taxon>
        <taxon>Prymnesiaceae</taxon>
        <taxon>Prymnesium</taxon>
    </lineage>
</organism>
<evidence type="ECO:0000256" key="1">
    <source>
        <dbReference type="SAM" id="Coils"/>
    </source>
</evidence>
<sequence length="1605" mass="177183">MSVTAAYSSPGPSSFPSSPARRAARRKSPRLPPIASASAASASPSSPRPPPSREASPPTPHAGPSARIAARELLVDKLRSFAVGYVRLAADAAAPRGGAIASATPLPMRAARVDVLEARLARLHEGRWRVAPPSLEREAEHGHFCEPREAVDVEEAMAAARAMAASLVVELGDATLAVIDELLPAAEGERHPRAGALFSPHWVEWAMLLQAGGPLPAQLSNSVNYLLQAALPLLPSPPRTRCRPRSSRGRQVLSDFLRLPLPTASDPFQLRWFDRDAHSRLCPDRIHPQAHLERLAAAERRLFSVAPPALLETLRRAEKAPGLFPTVWRCVAHLVYGSSAGRQHTHNESTHARRQHTHTRRQRQRTHSDKNHGARDDYSCALTPSAPPIHRPRCAQAAVNLQMWQRRILLLRRIAVRWRRRGDKAARLIQTRFRNRRDIARGTFFSSARWALDAAHARRQREERSAREEQQLSFRRAARAKLAARRQQALRSSLPLVPSFYQALDVLARGWRTALARKLMLAVRARNARGSLQGSAEADRAAIVWQSHYRAWAARGKIILAQARMIKQAGRIPRARQPSSFPPPLHYGTHGATRMRMEPIPTPPARQLRPPARATRAQAIWQPVSEVRLQQVFEGLEAMLDAARQALLQADIDASKCHRPDGAPLRNNVSLIAAEVEMERRVYAAAGCRRLLALCAERRAAAAPDVAEALRQLRDEKRSAAPRHLREALLDAAAAEAERGVPDGRVLGGGVVAGMRAWEVTPTARLAAVAAADVSSVMLWLREVEGRVAVLRGAENAARRVLQGAAASAELLLGAAEQLEGLRASWEALEELAAAERLECKLEHEVRGCEEADAAARLQERLDAEGAACQNAENLSARESCVEWRAAMDRGNTAQGEIHLLATLQASEKQLTGARTMLRMIDARASRIASVGAKLAKRRVDAQIARAQGAQGELLELQQKVLAAQSDGRTFSTRGTLVETLEQVRERRRHANKELLLVHQQRQARRASPRRADKRQMREAQLKKQRQGMLSEMAAALRDRSMPPSPAADTPRVRSSSQSAPEEWGQRSPSSTAARRPGVSPPATRSDESARVGLRRSRGEVKFVARRMSFDVDKRTAESRWRYHDADGAVQLLEGLQERLHMAQHTVSAKWLPSEIASLLKKHEAEEEAGHAAKAELVEALTRRAEAKEQLRATNAKLGRLRSVGRVISLCARSGLTAPPSSRPPQSTPQAEVQESAFDFTALDAWAVPHVTEAERQWELGHAFRAIAVAAHELVEPSHKAPIEEWSLVCAALQMQPQRWLANPNVIFAPADLRLAADRLGISMERGSSEWSLLWLARELLRAPLPMGWTVAPPADRNVNGVHASEWQALCPSFSCADGHESVDQHPLTATLKAEVALMRRRLKLRMRYFRKLESVWLFAAESADADHATYFFDFKTGNKYNGFPAELVRSPKTSEEPVRKNSMKKGMLGALKAAQEDSVRNVTQATLQAHAEAHCVLWNTIDMKRAAAMKAGQLTTKLRWDALRGFPLCAVDLMHAARALRIDLIKQPELVFMAELALCMELPAGWEFRSGGKGALGSYRHTVSNVIIPIHPLAEYAASLSFDV</sequence>
<feature type="region of interest" description="Disordered" evidence="2">
    <location>
        <begin position="992"/>
        <end position="1095"/>
    </location>
</feature>
<name>A0AB34JRX8_PRYPA</name>
<keyword evidence="4" id="KW-1185">Reference proteome</keyword>
<feature type="region of interest" description="Disordered" evidence="2">
    <location>
        <begin position="1"/>
        <end position="65"/>
    </location>
</feature>
<dbReference type="EMBL" id="JBGBPQ010000004">
    <property type="protein sequence ID" value="KAL1524924.1"/>
    <property type="molecule type" value="Genomic_DNA"/>
</dbReference>
<feature type="coiled-coil region" evidence="1">
    <location>
        <begin position="940"/>
        <end position="967"/>
    </location>
</feature>
<evidence type="ECO:0000256" key="2">
    <source>
        <dbReference type="SAM" id="MobiDB-lite"/>
    </source>
</evidence>
<feature type="coiled-coil region" evidence="1">
    <location>
        <begin position="1177"/>
        <end position="1204"/>
    </location>
</feature>
<evidence type="ECO:0000313" key="3">
    <source>
        <dbReference type="EMBL" id="KAL1524924.1"/>
    </source>
</evidence>
<feature type="compositionally biased region" description="Low complexity" evidence="2">
    <location>
        <begin position="1"/>
        <end position="21"/>
    </location>
</feature>